<dbReference type="EMBL" id="CATQJA010002653">
    <property type="protein sequence ID" value="CAJ0578371.1"/>
    <property type="molecule type" value="Genomic_DNA"/>
</dbReference>
<sequence length="215" mass="25166">MPKKFVGENSKAAVARERKAEVKKNENEKKQKAAEDALWADDDKQVLKKQQRKEEDEKKRLEQLKRKEENRQAYEEDMANATVKPNVAVKKSEKVTRAQLAARAEAMLRAAEEEKRAKDMEARRLAEIDHLQENVNRLELDESVARNVEEAIAVLGDNEPDPEKHPEKRLRAAYQKYEEVRLPELKKENPTYRMTQLKQVLWKEWKKSPQNPLNA</sequence>
<organism evidence="6 7">
    <name type="scientific">Mesorhabditis spiculigera</name>
    <dbReference type="NCBI Taxonomy" id="96644"/>
    <lineage>
        <taxon>Eukaryota</taxon>
        <taxon>Metazoa</taxon>
        <taxon>Ecdysozoa</taxon>
        <taxon>Nematoda</taxon>
        <taxon>Chromadorea</taxon>
        <taxon>Rhabditida</taxon>
        <taxon>Rhabditina</taxon>
        <taxon>Rhabditomorpha</taxon>
        <taxon>Rhabditoidea</taxon>
        <taxon>Rhabditidae</taxon>
        <taxon>Mesorhabditinae</taxon>
        <taxon>Mesorhabditis</taxon>
    </lineage>
</organism>
<protein>
    <recommendedName>
        <fullName evidence="5">Coiled-coil domain-containing protein</fullName>
    </recommendedName>
</protein>
<dbReference type="GO" id="GO:0006366">
    <property type="term" value="P:transcription by RNA polymerase II"/>
    <property type="evidence" value="ECO:0007669"/>
    <property type="project" value="TreeGrafter"/>
</dbReference>
<dbReference type="PANTHER" id="PTHR21680:SF0">
    <property type="entry name" value="COILED-COIL DOMAIN-CONTAINING PROTEIN 124"/>
    <property type="match status" value="1"/>
</dbReference>
<dbReference type="Proteomes" id="UP001177023">
    <property type="component" value="Unassembled WGS sequence"/>
</dbReference>
<dbReference type="GO" id="GO:0005634">
    <property type="term" value="C:nucleus"/>
    <property type="evidence" value="ECO:0007669"/>
    <property type="project" value="TreeGrafter"/>
</dbReference>
<evidence type="ECO:0000256" key="1">
    <source>
        <dbReference type="ARBA" id="ARBA00004214"/>
    </source>
</evidence>
<evidence type="ECO:0000259" key="5">
    <source>
        <dbReference type="Pfam" id="PF06244"/>
    </source>
</evidence>
<dbReference type="AlphaFoldDB" id="A0AA36G7B5"/>
<feature type="domain" description="Coiled-coil" evidence="5">
    <location>
        <begin position="134"/>
        <end position="214"/>
    </location>
</feature>
<gene>
    <name evidence="6" type="ORF">MSPICULIGERA_LOCUS16629</name>
</gene>
<dbReference type="InterPro" id="IPR054414">
    <property type="entry name" value="Ccdc124/Oxs1_C"/>
</dbReference>
<dbReference type="Pfam" id="PF06244">
    <property type="entry name" value="Ccdc124"/>
    <property type="match status" value="1"/>
</dbReference>
<comment type="subcellular location">
    <subcellularLocation>
        <location evidence="1">Midbody</location>
    </subcellularLocation>
</comment>
<proteinExistence type="inferred from homology"/>
<evidence type="ECO:0000256" key="2">
    <source>
        <dbReference type="ARBA" id="ARBA00008296"/>
    </source>
</evidence>
<dbReference type="PANTHER" id="PTHR21680">
    <property type="entry name" value="COILED-COIL DOMAIN-CONTAINING PROTEIN 124"/>
    <property type="match status" value="1"/>
</dbReference>
<evidence type="ECO:0000256" key="3">
    <source>
        <dbReference type="ARBA" id="ARBA00023054"/>
    </source>
</evidence>
<feature type="compositionally biased region" description="Basic and acidic residues" evidence="4">
    <location>
        <begin position="14"/>
        <end position="74"/>
    </location>
</feature>
<evidence type="ECO:0000313" key="7">
    <source>
        <dbReference type="Proteomes" id="UP001177023"/>
    </source>
</evidence>
<comment type="similarity">
    <text evidence="2">Belongs to the CCDC124 family.</text>
</comment>
<name>A0AA36G7B5_9BILA</name>
<dbReference type="GO" id="GO:0003713">
    <property type="term" value="F:transcription coactivator activity"/>
    <property type="evidence" value="ECO:0007669"/>
    <property type="project" value="TreeGrafter"/>
</dbReference>
<dbReference type="InterPro" id="IPR010422">
    <property type="entry name" value="Ccdc124/Oxs1"/>
</dbReference>
<feature type="region of interest" description="Disordered" evidence="4">
    <location>
        <begin position="1"/>
        <end position="79"/>
    </location>
</feature>
<feature type="non-terminal residue" evidence="6">
    <location>
        <position position="215"/>
    </location>
</feature>
<dbReference type="GO" id="GO:0030496">
    <property type="term" value="C:midbody"/>
    <property type="evidence" value="ECO:0007669"/>
    <property type="project" value="UniProtKB-SubCell"/>
</dbReference>
<accession>A0AA36G7B5</accession>
<comment type="caution">
    <text evidence="6">The sequence shown here is derived from an EMBL/GenBank/DDBJ whole genome shotgun (WGS) entry which is preliminary data.</text>
</comment>
<keyword evidence="7" id="KW-1185">Reference proteome</keyword>
<keyword evidence="3" id="KW-0175">Coiled coil</keyword>
<evidence type="ECO:0000256" key="4">
    <source>
        <dbReference type="SAM" id="MobiDB-lite"/>
    </source>
</evidence>
<reference evidence="6" key="1">
    <citation type="submission" date="2023-06" db="EMBL/GenBank/DDBJ databases">
        <authorList>
            <person name="Delattre M."/>
        </authorList>
    </citation>
    <scope>NUCLEOTIDE SEQUENCE</scope>
    <source>
        <strain evidence="6">AF72</strain>
    </source>
</reference>
<evidence type="ECO:0000313" key="6">
    <source>
        <dbReference type="EMBL" id="CAJ0578371.1"/>
    </source>
</evidence>